<dbReference type="OrthoDB" id="550577at2759"/>
<dbReference type="AlphaFoldDB" id="A0A843WZX5"/>
<reference evidence="3" key="1">
    <citation type="submission" date="2017-07" db="EMBL/GenBank/DDBJ databases">
        <title>Taro Niue Genome Assembly and Annotation.</title>
        <authorList>
            <person name="Atibalentja N."/>
            <person name="Keating K."/>
            <person name="Fields C.J."/>
        </authorList>
    </citation>
    <scope>NUCLEOTIDE SEQUENCE</scope>
    <source>
        <strain evidence="3">Niue_2</strain>
        <tissue evidence="3">Leaf</tissue>
    </source>
</reference>
<dbReference type="Gene3D" id="3.20.20.80">
    <property type="entry name" value="Glycosidases"/>
    <property type="match status" value="1"/>
</dbReference>
<dbReference type="EMBL" id="NMUH01004460">
    <property type="protein sequence ID" value="MQM09744.1"/>
    <property type="molecule type" value="Genomic_DNA"/>
</dbReference>
<evidence type="ECO:0000256" key="1">
    <source>
        <dbReference type="ARBA" id="ARBA00008061"/>
    </source>
</evidence>
<dbReference type="SUPFAM" id="SSF51445">
    <property type="entry name" value="(Trans)glycosidases"/>
    <property type="match status" value="1"/>
</dbReference>
<protein>
    <recommendedName>
        <fullName evidence="2">1,4-alpha-D-glucan glucanohydrolase</fullName>
    </recommendedName>
</protein>
<organism evidence="3 4">
    <name type="scientific">Colocasia esculenta</name>
    <name type="common">Wild taro</name>
    <name type="synonym">Arum esculentum</name>
    <dbReference type="NCBI Taxonomy" id="4460"/>
    <lineage>
        <taxon>Eukaryota</taxon>
        <taxon>Viridiplantae</taxon>
        <taxon>Streptophyta</taxon>
        <taxon>Embryophyta</taxon>
        <taxon>Tracheophyta</taxon>
        <taxon>Spermatophyta</taxon>
        <taxon>Magnoliopsida</taxon>
        <taxon>Liliopsida</taxon>
        <taxon>Araceae</taxon>
        <taxon>Aroideae</taxon>
        <taxon>Colocasieae</taxon>
        <taxon>Colocasia</taxon>
    </lineage>
</organism>
<dbReference type="Proteomes" id="UP000652761">
    <property type="component" value="Unassembled WGS sequence"/>
</dbReference>
<evidence type="ECO:0000313" key="4">
    <source>
        <dbReference type="Proteomes" id="UP000652761"/>
    </source>
</evidence>
<evidence type="ECO:0000256" key="2">
    <source>
        <dbReference type="ARBA" id="ARBA00030238"/>
    </source>
</evidence>
<proteinExistence type="inferred from homology"/>
<gene>
    <name evidence="3" type="ORF">Taro_042619</name>
</gene>
<feature type="non-terminal residue" evidence="3">
    <location>
        <position position="1"/>
    </location>
</feature>
<accession>A0A843WZX5</accession>
<comment type="caution">
    <text evidence="3">The sequence shown here is derived from an EMBL/GenBank/DDBJ whole genome shotgun (WGS) entry which is preliminary data.</text>
</comment>
<dbReference type="InterPro" id="IPR017853">
    <property type="entry name" value="GH"/>
</dbReference>
<dbReference type="PANTHER" id="PTHR43447">
    <property type="entry name" value="ALPHA-AMYLASE"/>
    <property type="match status" value="1"/>
</dbReference>
<comment type="similarity">
    <text evidence="1">Belongs to the glycosyl hydrolase 13 family.</text>
</comment>
<evidence type="ECO:0000313" key="3">
    <source>
        <dbReference type="EMBL" id="MQM09744.1"/>
    </source>
</evidence>
<sequence length="90" mass="10754">MQGSQSTGVTFHGFPNIDHSQDFVRKDIIEWLRWLRKSVGFQDFRFDYVKGYAPKFIKEYVEESRPIFSVGEYWDSCNYSAPNNRLDYNQ</sequence>
<name>A0A843WZX5_COLES</name>
<keyword evidence="4" id="KW-1185">Reference proteome</keyword>